<reference evidence="2" key="3">
    <citation type="submission" date="2022-01" db="EMBL/GenBank/DDBJ databases">
        <title>Collection of gut derived symbiotic bacterial strains cultured from healthy donors.</title>
        <authorList>
            <person name="Lin H."/>
            <person name="Kohout C."/>
            <person name="Waligurski E."/>
            <person name="Pamer E.G."/>
        </authorList>
    </citation>
    <scope>NUCLEOTIDE SEQUENCE</scope>
    <source>
        <strain evidence="2">DFI.6.55</strain>
    </source>
</reference>
<dbReference type="EMBL" id="JAKNGE010000014">
    <property type="protein sequence ID" value="MCG4746255.1"/>
    <property type="molecule type" value="Genomic_DNA"/>
</dbReference>
<dbReference type="RefSeq" id="WP_117561710.1">
    <property type="nucleotide sequence ID" value="NZ_BAABZL010000001.1"/>
</dbReference>
<reference evidence="3 4" key="1">
    <citation type="journal article" date="2020" name="Cell Host Microbe">
        <title>Functional and Genomic Variation between Human-Derived Isolates of Lachnospiraceae Reveals Inter- and Intra-Species Diversity.</title>
        <authorList>
            <person name="Sorbara M.T."/>
            <person name="Littmann E.R."/>
            <person name="Fontana E."/>
            <person name="Moody T.U."/>
            <person name="Kohout C.E."/>
            <person name="Gjonbalaj M."/>
            <person name="Eaton V."/>
            <person name="Seok R."/>
            <person name="Leiner I.M."/>
            <person name="Pamer E.G."/>
        </authorList>
    </citation>
    <scope>NUCLEOTIDE SEQUENCE [LARGE SCALE GENOMIC DNA]</scope>
    <source>
        <strain evidence="3 4">MSK.1.17</strain>
    </source>
</reference>
<name>A0AAW5BPY1_9FIRM</name>
<feature type="transmembrane region" description="Helical" evidence="1">
    <location>
        <begin position="239"/>
        <end position="260"/>
    </location>
</feature>
<feature type="transmembrane region" description="Helical" evidence="1">
    <location>
        <begin position="70"/>
        <end position="94"/>
    </location>
</feature>
<dbReference type="Proteomes" id="UP001299608">
    <property type="component" value="Unassembled WGS sequence"/>
</dbReference>
<dbReference type="GeneID" id="97203875"/>
<dbReference type="Proteomes" id="UP000669239">
    <property type="component" value="Unassembled WGS sequence"/>
</dbReference>
<keyword evidence="1" id="KW-0472">Membrane</keyword>
<feature type="transmembrane region" description="Helical" evidence="1">
    <location>
        <begin position="133"/>
        <end position="151"/>
    </location>
</feature>
<dbReference type="AlphaFoldDB" id="A0AAW5BPY1"/>
<dbReference type="InterPro" id="IPR008875">
    <property type="entry name" value="TraX"/>
</dbReference>
<sequence>MNTGTGSYRLYTSRSYGNRRRGLTGNQLKVLGIVAILIDNVGAVLIQGGILHAADRTLYQAMIATRSGHIWMIAGQACRYMGRLAFPIFAFLVAEEFVRTRERGRYALRMLLCAVVSEVPFDLAVYHRVFYPYYQNMLFTLFIGIMVIMVMEYTRNLGIQLAALGAGCALAWVCQADYNVIGVLLITAMYWFRHNDIAQLAVGVVLCALESVSYYCVSALAFVPVVLYNGRRGAFQLKYLFYVFYPVHLLALYGIGQYVLKA</sequence>
<evidence type="ECO:0000313" key="2">
    <source>
        <dbReference type="EMBL" id="MCG4746255.1"/>
    </source>
</evidence>
<feature type="transmembrane region" description="Helical" evidence="1">
    <location>
        <begin position="163"/>
        <end position="191"/>
    </location>
</feature>
<gene>
    <name evidence="3" type="ORF">G5B36_24700</name>
    <name evidence="2" type="ORF">L0N08_12585</name>
</gene>
<reference evidence="3" key="2">
    <citation type="submission" date="2020-02" db="EMBL/GenBank/DDBJ databases">
        <authorList>
            <person name="Littmann E."/>
            <person name="Sorbara M."/>
        </authorList>
    </citation>
    <scope>NUCLEOTIDE SEQUENCE</scope>
    <source>
        <strain evidence="3">MSK.1.17</strain>
    </source>
</reference>
<keyword evidence="1" id="KW-0812">Transmembrane</keyword>
<evidence type="ECO:0000313" key="3">
    <source>
        <dbReference type="EMBL" id="NSJ51879.1"/>
    </source>
</evidence>
<evidence type="ECO:0000313" key="4">
    <source>
        <dbReference type="Proteomes" id="UP000669239"/>
    </source>
</evidence>
<feature type="transmembrane region" description="Helical" evidence="1">
    <location>
        <begin position="106"/>
        <end position="127"/>
    </location>
</feature>
<evidence type="ECO:0000313" key="5">
    <source>
        <dbReference type="Proteomes" id="UP001299608"/>
    </source>
</evidence>
<dbReference type="EMBL" id="JAAITT010000050">
    <property type="protein sequence ID" value="NSJ51879.1"/>
    <property type="molecule type" value="Genomic_DNA"/>
</dbReference>
<keyword evidence="1" id="KW-1133">Transmembrane helix</keyword>
<feature type="transmembrane region" description="Helical" evidence="1">
    <location>
        <begin position="197"/>
        <end position="227"/>
    </location>
</feature>
<dbReference type="Pfam" id="PF05857">
    <property type="entry name" value="TraX"/>
    <property type="match status" value="1"/>
</dbReference>
<organism evidence="2 5">
    <name type="scientific">Enterocloster aldenensis</name>
    <dbReference type="NCBI Taxonomy" id="358742"/>
    <lineage>
        <taxon>Bacteria</taxon>
        <taxon>Bacillati</taxon>
        <taxon>Bacillota</taxon>
        <taxon>Clostridia</taxon>
        <taxon>Lachnospirales</taxon>
        <taxon>Lachnospiraceae</taxon>
        <taxon>Enterocloster</taxon>
    </lineage>
</organism>
<comment type="caution">
    <text evidence="2">The sequence shown here is derived from an EMBL/GenBank/DDBJ whole genome shotgun (WGS) entry which is preliminary data.</text>
</comment>
<accession>A0AAW5BPY1</accession>
<keyword evidence="4" id="KW-1185">Reference proteome</keyword>
<feature type="transmembrane region" description="Helical" evidence="1">
    <location>
        <begin position="28"/>
        <end position="50"/>
    </location>
</feature>
<evidence type="ECO:0000256" key="1">
    <source>
        <dbReference type="SAM" id="Phobius"/>
    </source>
</evidence>
<proteinExistence type="predicted"/>
<protein>
    <submittedName>
        <fullName evidence="2">Conjugal transfer protein TraX</fullName>
    </submittedName>
</protein>